<accession>A0A4V2VKA4</accession>
<dbReference type="InterPro" id="IPR015867">
    <property type="entry name" value="N-reg_PII/ATP_PRibTrfase_C"/>
</dbReference>
<evidence type="ECO:0000313" key="2">
    <source>
        <dbReference type="Proteomes" id="UP000295773"/>
    </source>
</evidence>
<dbReference type="RefSeq" id="WP_132224831.1">
    <property type="nucleotide sequence ID" value="NZ_JADPGE010000003.1"/>
</dbReference>
<proteinExistence type="predicted"/>
<reference evidence="1 2" key="1">
    <citation type="submission" date="2019-03" db="EMBL/GenBank/DDBJ databases">
        <title>Genomic Encyclopedia of Type Strains, Phase IV (KMG-IV): sequencing the most valuable type-strain genomes for metagenomic binning, comparative biology and taxonomic classification.</title>
        <authorList>
            <person name="Goeker M."/>
        </authorList>
    </citation>
    <scope>NUCLEOTIDE SEQUENCE [LARGE SCALE GENOMIC DNA]</scope>
    <source>
        <strain evidence="1 2">DSM 29481</strain>
    </source>
</reference>
<dbReference type="EMBL" id="SMBP01000010">
    <property type="protein sequence ID" value="TCU59225.1"/>
    <property type="molecule type" value="Genomic_DNA"/>
</dbReference>
<dbReference type="Gene3D" id="3.30.70.120">
    <property type="match status" value="1"/>
</dbReference>
<comment type="caution">
    <text evidence="1">The sequence shown here is derived from an EMBL/GenBank/DDBJ whole genome shotgun (WGS) entry which is preliminary data.</text>
</comment>
<keyword evidence="2" id="KW-1185">Reference proteome</keyword>
<dbReference type="Proteomes" id="UP000295773">
    <property type="component" value="Unassembled WGS sequence"/>
</dbReference>
<dbReference type="InterPro" id="IPR010375">
    <property type="entry name" value="CdAMP_rec"/>
</dbReference>
<gene>
    <name evidence="1" type="ORF">EDD61_11039</name>
</gene>
<name>A0A4V2VKA4_9FIRM</name>
<organism evidence="1 2">
    <name type="scientific">Longicatena caecimuris</name>
    <dbReference type="NCBI Taxonomy" id="1796635"/>
    <lineage>
        <taxon>Bacteria</taxon>
        <taxon>Bacillati</taxon>
        <taxon>Bacillota</taxon>
        <taxon>Erysipelotrichia</taxon>
        <taxon>Erysipelotrichales</taxon>
        <taxon>Erysipelotrichaceae</taxon>
        <taxon>Longicatena</taxon>
    </lineage>
</organism>
<evidence type="ECO:0000313" key="1">
    <source>
        <dbReference type="EMBL" id="TCU59225.1"/>
    </source>
</evidence>
<dbReference type="Pfam" id="PF06153">
    <property type="entry name" value="CdAMP_rec"/>
    <property type="match status" value="1"/>
</dbReference>
<protein>
    <submittedName>
        <fullName evidence="1">Uncharacterized protein YaaQ</fullName>
    </submittedName>
</protein>
<dbReference type="AlphaFoldDB" id="A0A4V2VKA4"/>
<sequence length="93" mass="10249">MELILIIASEEYSDNITSLLVKHGYSATEIGCNGEFLQYGDIVLLLGVEKGEADNVIAILENEGGRHPGMSEPFRGQVKIYVISSTYFKKINP</sequence>